<dbReference type="STRING" id="1824.SAMN05444423_105292"/>
<dbReference type="InterPro" id="IPR000835">
    <property type="entry name" value="HTH_MarR-typ"/>
</dbReference>
<comment type="caution">
    <text evidence="2">The sequence shown here is derived from an EMBL/GenBank/DDBJ whole genome shotgun (WGS) entry which is preliminary data.</text>
</comment>
<dbReference type="OrthoDB" id="5506299at2"/>
<protein>
    <recommendedName>
        <fullName evidence="1">HTH marR-type domain-containing protein</fullName>
    </recommendedName>
</protein>
<proteinExistence type="predicted"/>
<dbReference type="SUPFAM" id="SSF46785">
    <property type="entry name" value="Winged helix' DNA-binding domain"/>
    <property type="match status" value="1"/>
</dbReference>
<organism evidence="2 3">
    <name type="scientific">Nocardia asteroides NBRC 15531</name>
    <dbReference type="NCBI Taxonomy" id="1110697"/>
    <lineage>
        <taxon>Bacteria</taxon>
        <taxon>Bacillati</taxon>
        <taxon>Actinomycetota</taxon>
        <taxon>Actinomycetes</taxon>
        <taxon>Mycobacteriales</taxon>
        <taxon>Nocardiaceae</taxon>
        <taxon>Nocardia</taxon>
    </lineage>
</organism>
<dbReference type="GO" id="GO:0006950">
    <property type="term" value="P:response to stress"/>
    <property type="evidence" value="ECO:0007669"/>
    <property type="project" value="TreeGrafter"/>
</dbReference>
<sequence length="164" mass="17810">MDEKLTPDDLAGRLVDVFAQVGILYRQVYRKIEQDSLPVGISVGVRAVLELLAERGPMTVPEMGRAQALSRQFVQRMVNDAIAAELVEVRPNPQHRRSVLIALSAQGRAAITAVTSRELAVLRGVGGDLTAADIDTCLKVLHHLREPFTGVEFDHESGSESAGD</sequence>
<evidence type="ECO:0000313" key="3">
    <source>
        <dbReference type="Proteomes" id="UP000017048"/>
    </source>
</evidence>
<accession>U5EAN5</accession>
<dbReference type="RefSeq" id="WP_019050551.1">
    <property type="nucleotide sequence ID" value="NZ_BAFO02000008.1"/>
</dbReference>
<dbReference type="InterPro" id="IPR036390">
    <property type="entry name" value="WH_DNA-bd_sf"/>
</dbReference>
<dbReference type="AlphaFoldDB" id="U5EAN5"/>
<dbReference type="InterPro" id="IPR039422">
    <property type="entry name" value="MarR/SlyA-like"/>
</dbReference>
<gene>
    <name evidence="2" type="ORF">NCAST_08_00810</name>
</gene>
<dbReference type="EMBL" id="BAFO02000008">
    <property type="protein sequence ID" value="GAD82209.1"/>
    <property type="molecule type" value="Genomic_DNA"/>
</dbReference>
<dbReference type="Gene3D" id="1.10.10.10">
    <property type="entry name" value="Winged helix-like DNA-binding domain superfamily/Winged helix DNA-binding domain"/>
    <property type="match status" value="1"/>
</dbReference>
<dbReference type="PANTHER" id="PTHR33164:SF99">
    <property type="entry name" value="MARR FAMILY REGULATORY PROTEIN"/>
    <property type="match status" value="1"/>
</dbReference>
<feature type="domain" description="HTH marR-type" evidence="1">
    <location>
        <begin position="34"/>
        <end position="134"/>
    </location>
</feature>
<dbReference type="Proteomes" id="UP000017048">
    <property type="component" value="Unassembled WGS sequence"/>
</dbReference>
<dbReference type="Pfam" id="PF12802">
    <property type="entry name" value="MarR_2"/>
    <property type="match status" value="1"/>
</dbReference>
<dbReference type="eggNOG" id="COG1846">
    <property type="taxonomic scope" value="Bacteria"/>
</dbReference>
<name>U5EAN5_NOCAS</name>
<evidence type="ECO:0000259" key="1">
    <source>
        <dbReference type="SMART" id="SM00347"/>
    </source>
</evidence>
<dbReference type="InterPro" id="IPR036388">
    <property type="entry name" value="WH-like_DNA-bd_sf"/>
</dbReference>
<evidence type="ECO:0000313" key="2">
    <source>
        <dbReference type="EMBL" id="GAD82209.1"/>
    </source>
</evidence>
<dbReference type="SMART" id="SM00347">
    <property type="entry name" value="HTH_MARR"/>
    <property type="match status" value="1"/>
</dbReference>
<dbReference type="PANTHER" id="PTHR33164">
    <property type="entry name" value="TRANSCRIPTIONAL REGULATOR, MARR FAMILY"/>
    <property type="match status" value="1"/>
</dbReference>
<dbReference type="GO" id="GO:0003700">
    <property type="term" value="F:DNA-binding transcription factor activity"/>
    <property type="evidence" value="ECO:0007669"/>
    <property type="project" value="InterPro"/>
</dbReference>
<dbReference type="GeneID" id="91516899"/>
<reference evidence="2 3" key="1">
    <citation type="journal article" date="2014" name="BMC Genomics">
        <title>Genome based analysis of type-I polyketide synthase and nonribosomal peptide synthetase gene clusters in seven strains of five representative Nocardia species.</title>
        <authorList>
            <person name="Komaki H."/>
            <person name="Ichikawa N."/>
            <person name="Hosoyama A."/>
            <person name="Takahashi-Nakaguchi A."/>
            <person name="Matsuzawa T."/>
            <person name="Suzuki K."/>
            <person name="Fujita N."/>
            <person name="Gonoi T."/>
        </authorList>
    </citation>
    <scope>NUCLEOTIDE SEQUENCE [LARGE SCALE GENOMIC DNA]</scope>
    <source>
        <strain evidence="2 3">NBRC 15531</strain>
    </source>
</reference>
<keyword evidence="3" id="KW-1185">Reference proteome</keyword>